<dbReference type="AlphaFoldDB" id="A0A0D0B516"/>
<dbReference type="EMBL" id="KN835367">
    <property type="protein sequence ID" value="KIK38938.1"/>
    <property type="molecule type" value="Genomic_DNA"/>
</dbReference>
<evidence type="ECO:0000313" key="2">
    <source>
        <dbReference type="EMBL" id="KIK38938.1"/>
    </source>
</evidence>
<reference evidence="3" key="2">
    <citation type="submission" date="2015-01" db="EMBL/GenBank/DDBJ databases">
        <title>Evolutionary Origins and Diversification of the Mycorrhizal Mutualists.</title>
        <authorList>
            <consortium name="DOE Joint Genome Institute"/>
            <consortium name="Mycorrhizal Genomics Consortium"/>
            <person name="Kohler A."/>
            <person name="Kuo A."/>
            <person name="Nagy L.G."/>
            <person name="Floudas D."/>
            <person name="Copeland A."/>
            <person name="Barry K.W."/>
            <person name="Cichocki N."/>
            <person name="Veneault-Fourrey C."/>
            <person name="LaButti K."/>
            <person name="Lindquist E.A."/>
            <person name="Lipzen A."/>
            <person name="Lundell T."/>
            <person name="Morin E."/>
            <person name="Murat C."/>
            <person name="Riley R."/>
            <person name="Ohm R."/>
            <person name="Sun H."/>
            <person name="Tunlid A."/>
            <person name="Henrissat B."/>
            <person name="Grigoriev I.V."/>
            <person name="Hibbett D.S."/>
            <person name="Martin F."/>
        </authorList>
    </citation>
    <scope>NUCLEOTIDE SEQUENCE [LARGE SCALE GENOMIC DNA]</scope>
    <source>
        <strain evidence="3">UH-Slu-Lm8-n1</strain>
    </source>
</reference>
<accession>A0A0D0B516</accession>
<dbReference type="HOGENOM" id="CLU_2706461_0_0_1"/>
<dbReference type="Proteomes" id="UP000054485">
    <property type="component" value="Unassembled WGS sequence"/>
</dbReference>
<proteinExistence type="predicted"/>
<feature type="region of interest" description="Disordered" evidence="1">
    <location>
        <begin position="46"/>
        <end position="73"/>
    </location>
</feature>
<gene>
    <name evidence="2" type="ORF">CY34DRAFT_808874</name>
</gene>
<name>A0A0D0B516_9AGAM</name>
<feature type="compositionally biased region" description="Basic and acidic residues" evidence="1">
    <location>
        <begin position="49"/>
        <end position="64"/>
    </location>
</feature>
<evidence type="ECO:0000256" key="1">
    <source>
        <dbReference type="SAM" id="MobiDB-lite"/>
    </source>
</evidence>
<reference evidence="2 3" key="1">
    <citation type="submission" date="2014-04" db="EMBL/GenBank/DDBJ databases">
        <authorList>
            <consortium name="DOE Joint Genome Institute"/>
            <person name="Kuo A."/>
            <person name="Ruytinx J."/>
            <person name="Rineau F."/>
            <person name="Colpaert J."/>
            <person name="Kohler A."/>
            <person name="Nagy L.G."/>
            <person name="Floudas D."/>
            <person name="Copeland A."/>
            <person name="Barry K.W."/>
            <person name="Cichocki N."/>
            <person name="Veneault-Fourrey C."/>
            <person name="LaButti K."/>
            <person name="Lindquist E.A."/>
            <person name="Lipzen A."/>
            <person name="Lundell T."/>
            <person name="Morin E."/>
            <person name="Murat C."/>
            <person name="Sun H."/>
            <person name="Tunlid A."/>
            <person name="Henrissat B."/>
            <person name="Grigoriev I.V."/>
            <person name="Hibbett D.S."/>
            <person name="Martin F."/>
            <person name="Nordberg H.P."/>
            <person name="Cantor M.N."/>
            <person name="Hua S.X."/>
        </authorList>
    </citation>
    <scope>NUCLEOTIDE SEQUENCE [LARGE SCALE GENOMIC DNA]</scope>
    <source>
        <strain evidence="2 3">UH-Slu-Lm8-n1</strain>
    </source>
</reference>
<dbReference type="InParanoid" id="A0A0D0B516"/>
<protein>
    <submittedName>
        <fullName evidence="2">Uncharacterized protein</fullName>
    </submittedName>
</protein>
<organism evidence="2 3">
    <name type="scientific">Suillus luteus UH-Slu-Lm8-n1</name>
    <dbReference type="NCBI Taxonomy" id="930992"/>
    <lineage>
        <taxon>Eukaryota</taxon>
        <taxon>Fungi</taxon>
        <taxon>Dikarya</taxon>
        <taxon>Basidiomycota</taxon>
        <taxon>Agaricomycotina</taxon>
        <taxon>Agaricomycetes</taxon>
        <taxon>Agaricomycetidae</taxon>
        <taxon>Boletales</taxon>
        <taxon>Suillineae</taxon>
        <taxon>Suillaceae</taxon>
        <taxon>Suillus</taxon>
    </lineage>
</organism>
<evidence type="ECO:0000313" key="3">
    <source>
        <dbReference type="Proteomes" id="UP000054485"/>
    </source>
</evidence>
<keyword evidence="3" id="KW-1185">Reference proteome</keyword>
<sequence length="73" mass="8657">MMRRRSTKMKAPFHQLTAIFKCVVIRRDIRSSWDWALDMRIKKWGRSGGDAKKSVNTHESEGRARMMFQQMPS</sequence>